<feature type="domain" description="SET" evidence="4">
    <location>
        <begin position="27"/>
        <end position="270"/>
    </location>
</feature>
<dbReference type="InterPro" id="IPR050600">
    <property type="entry name" value="SETD3_SETD6_MTase"/>
</dbReference>
<name>A0A8H4PN74_9HYPO</name>
<evidence type="ECO:0000313" key="5">
    <source>
        <dbReference type="EMBL" id="KAF4506664.1"/>
    </source>
</evidence>
<dbReference type="PANTHER" id="PTHR13271:SF34">
    <property type="entry name" value="N-LYSINE METHYLTRANSFERASE SETD6"/>
    <property type="match status" value="1"/>
</dbReference>
<keyword evidence="6" id="KW-1185">Reference proteome</keyword>
<dbReference type="InterPro" id="IPR044430">
    <property type="entry name" value="SETD6_SET"/>
</dbReference>
<keyword evidence="1" id="KW-0489">Methyltransferase</keyword>
<dbReference type="Gene3D" id="3.90.1420.10">
    <property type="entry name" value="Rubisco LSMT, substrate-binding domain"/>
    <property type="match status" value="1"/>
</dbReference>
<dbReference type="SUPFAM" id="SSF82199">
    <property type="entry name" value="SET domain"/>
    <property type="match status" value="1"/>
</dbReference>
<dbReference type="Gene3D" id="3.90.1410.10">
    <property type="entry name" value="set domain protein methyltransferase, domain 1"/>
    <property type="match status" value="1"/>
</dbReference>
<dbReference type="GO" id="GO:0016279">
    <property type="term" value="F:protein-lysine N-methyltransferase activity"/>
    <property type="evidence" value="ECO:0007669"/>
    <property type="project" value="UniProtKB-UniRule"/>
</dbReference>
<keyword evidence="2" id="KW-0808">Transferase</keyword>
<dbReference type="OrthoDB" id="341421at2759"/>
<dbReference type="InterPro" id="IPR036464">
    <property type="entry name" value="Rubisco_LSMT_subst-bd_sf"/>
</dbReference>
<dbReference type="EMBL" id="JAAVMX010000007">
    <property type="protein sequence ID" value="KAF4506664.1"/>
    <property type="molecule type" value="Genomic_DNA"/>
</dbReference>
<dbReference type="GO" id="GO:0005634">
    <property type="term" value="C:nucleus"/>
    <property type="evidence" value="ECO:0007669"/>
    <property type="project" value="UniProtKB-SubCell"/>
</dbReference>
<evidence type="ECO:0000259" key="4">
    <source>
        <dbReference type="PROSITE" id="PS50280"/>
    </source>
</evidence>
<dbReference type="SUPFAM" id="SSF81822">
    <property type="entry name" value="RuBisCo LSMT C-terminal, substrate-binding domain"/>
    <property type="match status" value="1"/>
</dbReference>
<evidence type="ECO:0000256" key="3">
    <source>
        <dbReference type="ARBA" id="ARBA00022691"/>
    </source>
</evidence>
<dbReference type="InterPro" id="IPR015353">
    <property type="entry name" value="Rubisco_LSMT_subst-bd"/>
</dbReference>
<dbReference type="InterPro" id="IPR001214">
    <property type="entry name" value="SET_dom"/>
</dbReference>
<keyword evidence="3" id="KW-0949">S-adenosyl-L-methionine</keyword>
<gene>
    <name evidence="5" type="ORF">G6O67_006727</name>
</gene>
<organism evidence="5 6">
    <name type="scientific">Ophiocordyceps sinensis</name>
    <dbReference type="NCBI Taxonomy" id="72228"/>
    <lineage>
        <taxon>Eukaryota</taxon>
        <taxon>Fungi</taxon>
        <taxon>Dikarya</taxon>
        <taxon>Ascomycota</taxon>
        <taxon>Pezizomycotina</taxon>
        <taxon>Sordariomycetes</taxon>
        <taxon>Hypocreomycetidae</taxon>
        <taxon>Hypocreales</taxon>
        <taxon>Ophiocordycipitaceae</taxon>
        <taxon>Ophiocordyceps</taxon>
    </lineage>
</organism>
<comment type="caution">
    <text evidence="5">The sequence shown here is derived from an EMBL/GenBank/DDBJ whole genome shotgun (WGS) entry which is preliminary data.</text>
</comment>
<dbReference type="GO" id="GO:0032259">
    <property type="term" value="P:methylation"/>
    <property type="evidence" value="ECO:0007669"/>
    <property type="project" value="UniProtKB-KW"/>
</dbReference>
<protein>
    <recommendedName>
        <fullName evidence="4">SET domain-containing protein</fullName>
    </recommendedName>
</protein>
<dbReference type="FunFam" id="3.90.1410.10:FF:000007">
    <property type="entry name" value="Ribosomal lysine N-methyltransferase 4"/>
    <property type="match status" value="1"/>
</dbReference>
<dbReference type="Proteomes" id="UP000557566">
    <property type="component" value="Unassembled WGS sequence"/>
</dbReference>
<reference evidence="5 6" key="1">
    <citation type="journal article" date="2020" name="Genome Biol. Evol.">
        <title>A new high-quality draft genome assembly of the Chinese cordyceps Ophiocordyceps sinensis.</title>
        <authorList>
            <person name="Shu R."/>
            <person name="Zhang J."/>
            <person name="Meng Q."/>
            <person name="Zhang H."/>
            <person name="Zhou G."/>
            <person name="Li M."/>
            <person name="Wu P."/>
            <person name="Zhao Y."/>
            <person name="Chen C."/>
            <person name="Qin Q."/>
        </authorList>
    </citation>
    <scope>NUCLEOTIDE SEQUENCE [LARGE SCALE GENOMIC DNA]</scope>
    <source>
        <strain evidence="5 6">IOZ07</strain>
    </source>
</reference>
<dbReference type="PROSITE" id="PS50280">
    <property type="entry name" value="SET"/>
    <property type="match status" value="1"/>
</dbReference>
<sequence>MASPAFCDKTTAFLHWFRALPGATFSDSIEIVDVRSRNAGRGIVATRDIPADATLFTIPRGAIVNTDTSTLRSQLPHLFESQGDGDDEQGLDSWSALILVLMYEYLMGPFSAWKPYLDVLPDAFDTPMFWSDRELHELQASPLRSRIGKADAEDMFRSKLLPIIRSRPDVFLSSDNLSDEHLVHLAHGMGSTVMAYAFDLENEDQDDDDDNADGWAEDRDAKSMMGMVPMADMLNADAEFNAHVNHGDENLTVTSLRQIRAGDEILNYYGPHPNSELLRRYGYVTANHSRYDVVEIPWATVEGAVAAQLNISRDALQEVRNRVDDDEWEDSFVLEREAGEPNADGTLPGPAVLNDMPAELQDQLKVLLKALQKIDDRLVQDKRGRQEALQLIMARSVLAIESQYPTTMAEDELLLQRKDVGRRNIMAVQVRLGEKKLLEEAKALLSDSSADAMVDNESMPFKRRRRGD</sequence>
<dbReference type="AlphaFoldDB" id="A0A8H4PN74"/>
<dbReference type="Pfam" id="PF00856">
    <property type="entry name" value="SET"/>
    <property type="match status" value="1"/>
</dbReference>
<dbReference type="CDD" id="cd19178">
    <property type="entry name" value="SET_SETD6"/>
    <property type="match status" value="1"/>
</dbReference>
<evidence type="ECO:0000256" key="1">
    <source>
        <dbReference type="ARBA" id="ARBA00022603"/>
    </source>
</evidence>
<dbReference type="Pfam" id="PF09273">
    <property type="entry name" value="Rubis-subs-bind"/>
    <property type="match status" value="1"/>
</dbReference>
<dbReference type="PANTHER" id="PTHR13271">
    <property type="entry name" value="UNCHARACTERIZED PUTATIVE METHYLTRANSFERASE"/>
    <property type="match status" value="1"/>
</dbReference>
<evidence type="ECO:0000313" key="6">
    <source>
        <dbReference type="Proteomes" id="UP000557566"/>
    </source>
</evidence>
<dbReference type="InterPro" id="IPR046341">
    <property type="entry name" value="SET_dom_sf"/>
</dbReference>
<accession>A0A8H4PN74</accession>
<evidence type="ECO:0000256" key="2">
    <source>
        <dbReference type="ARBA" id="ARBA00022679"/>
    </source>
</evidence>
<proteinExistence type="predicted"/>